<protein>
    <recommendedName>
        <fullName evidence="4">DUF2975 domain-containing protein</fullName>
    </recommendedName>
</protein>
<feature type="transmembrane region" description="Helical" evidence="1">
    <location>
        <begin position="99"/>
        <end position="120"/>
    </location>
</feature>
<gene>
    <name evidence="2" type="ORF">SAMN04488006_1341</name>
</gene>
<organism evidence="2 3">
    <name type="scientific">Lutibacter maritimus</name>
    <dbReference type="NCBI Taxonomy" id="593133"/>
    <lineage>
        <taxon>Bacteria</taxon>
        <taxon>Pseudomonadati</taxon>
        <taxon>Bacteroidota</taxon>
        <taxon>Flavobacteriia</taxon>
        <taxon>Flavobacteriales</taxon>
        <taxon>Flavobacteriaceae</taxon>
        <taxon>Lutibacter</taxon>
    </lineage>
</organism>
<evidence type="ECO:0008006" key="4">
    <source>
        <dbReference type="Google" id="ProtNLM"/>
    </source>
</evidence>
<dbReference type="AlphaFoldDB" id="A0A1I6PTR1"/>
<dbReference type="Proteomes" id="UP000199312">
    <property type="component" value="Unassembled WGS sequence"/>
</dbReference>
<evidence type="ECO:0000313" key="2">
    <source>
        <dbReference type="EMBL" id="SFS43435.1"/>
    </source>
</evidence>
<keyword evidence="1" id="KW-1133">Transmembrane helix</keyword>
<feature type="transmembrane region" description="Helical" evidence="1">
    <location>
        <begin position="12"/>
        <end position="39"/>
    </location>
</feature>
<dbReference type="STRING" id="593133.SAMN04488006_1341"/>
<dbReference type="InterPro" id="IPR021354">
    <property type="entry name" value="DUF2975"/>
</dbReference>
<feature type="transmembrane region" description="Helical" evidence="1">
    <location>
        <begin position="132"/>
        <end position="152"/>
    </location>
</feature>
<feature type="transmembrane region" description="Helical" evidence="1">
    <location>
        <begin position="59"/>
        <end position="78"/>
    </location>
</feature>
<evidence type="ECO:0000256" key="1">
    <source>
        <dbReference type="SAM" id="Phobius"/>
    </source>
</evidence>
<accession>A0A1I6PTR1</accession>
<dbReference type="Pfam" id="PF11188">
    <property type="entry name" value="DUF2975"/>
    <property type="match status" value="1"/>
</dbReference>
<evidence type="ECO:0000313" key="3">
    <source>
        <dbReference type="Proteomes" id="UP000199312"/>
    </source>
</evidence>
<keyword evidence="1" id="KW-0812">Transmembrane</keyword>
<dbReference type="RefSeq" id="WP_090224005.1">
    <property type="nucleotide sequence ID" value="NZ_FOZP01000002.1"/>
</dbReference>
<name>A0A1I6PTR1_9FLAO</name>
<proteinExistence type="predicted"/>
<keyword evidence="1" id="KW-0472">Membrane</keyword>
<reference evidence="3" key="1">
    <citation type="submission" date="2016-10" db="EMBL/GenBank/DDBJ databases">
        <authorList>
            <person name="Varghese N."/>
            <person name="Submissions S."/>
        </authorList>
    </citation>
    <scope>NUCLEOTIDE SEQUENCE [LARGE SCALE GENOMIC DNA]</scope>
    <source>
        <strain evidence="3">DSM 24450</strain>
    </source>
</reference>
<dbReference type="EMBL" id="FOZP01000002">
    <property type="protein sequence ID" value="SFS43435.1"/>
    <property type="molecule type" value="Genomic_DNA"/>
</dbReference>
<sequence length="170" mass="19802">MRKLKILKALVDLLWIFSMISVVAIVVFTVVVFLDIGFADLDFNINGVQIEIIDNVTKFLLLVLMISYLIVIYCLYLFREVIKYFYLLKIFDEVVLKNFNKIGYLLITSAILTGITTTFYKVYYMHKVTAAFNFTFSPFILLICFGLFFMVLSEIFGMSKKLKEENELTI</sequence>
<dbReference type="OrthoDB" id="1448668at2"/>
<keyword evidence="3" id="KW-1185">Reference proteome</keyword>